<keyword evidence="3" id="KW-1185">Reference proteome</keyword>
<gene>
    <name evidence="2" type="ORF">E8A74_06050</name>
</gene>
<feature type="compositionally biased region" description="Basic and acidic residues" evidence="1">
    <location>
        <begin position="90"/>
        <end position="110"/>
    </location>
</feature>
<protein>
    <submittedName>
        <fullName evidence="2">Uncharacterized protein</fullName>
    </submittedName>
</protein>
<name>A0A4U1JK14_9BACT</name>
<organism evidence="2 3">
    <name type="scientific">Polyangium fumosum</name>
    <dbReference type="NCBI Taxonomy" id="889272"/>
    <lineage>
        <taxon>Bacteria</taxon>
        <taxon>Pseudomonadati</taxon>
        <taxon>Myxococcota</taxon>
        <taxon>Polyangia</taxon>
        <taxon>Polyangiales</taxon>
        <taxon>Polyangiaceae</taxon>
        <taxon>Polyangium</taxon>
    </lineage>
</organism>
<proteinExistence type="predicted"/>
<dbReference type="EMBL" id="SSMQ01000004">
    <property type="protein sequence ID" value="TKD12166.1"/>
    <property type="molecule type" value="Genomic_DNA"/>
</dbReference>
<evidence type="ECO:0000313" key="2">
    <source>
        <dbReference type="EMBL" id="TKD12166.1"/>
    </source>
</evidence>
<dbReference type="Proteomes" id="UP000309215">
    <property type="component" value="Unassembled WGS sequence"/>
</dbReference>
<feature type="compositionally biased region" description="Pro residues" evidence="1">
    <location>
        <begin position="13"/>
        <end position="45"/>
    </location>
</feature>
<sequence>MVNETGPRISSCPPEPPAPPMPPPPMPPLPPLPPIPPLPPAPPLPAGFVVPEVVDEPSEQPVAKAASGRLIRNAIESRLFARKRMASSSCDERGRIDEDRAGARAAKEGRGAAIRQPSDRIVRPRERSSRRRRSASRRQ</sequence>
<evidence type="ECO:0000256" key="1">
    <source>
        <dbReference type="SAM" id="MobiDB-lite"/>
    </source>
</evidence>
<comment type="caution">
    <text evidence="2">The sequence shown here is derived from an EMBL/GenBank/DDBJ whole genome shotgun (WGS) entry which is preliminary data.</text>
</comment>
<feature type="compositionally biased region" description="Basic residues" evidence="1">
    <location>
        <begin position="128"/>
        <end position="139"/>
    </location>
</feature>
<feature type="region of interest" description="Disordered" evidence="1">
    <location>
        <begin position="83"/>
        <end position="139"/>
    </location>
</feature>
<evidence type="ECO:0000313" key="3">
    <source>
        <dbReference type="Proteomes" id="UP000309215"/>
    </source>
</evidence>
<feature type="region of interest" description="Disordered" evidence="1">
    <location>
        <begin position="1"/>
        <end position="46"/>
    </location>
</feature>
<dbReference type="AlphaFoldDB" id="A0A4U1JK14"/>
<feature type="compositionally biased region" description="Basic and acidic residues" evidence="1">
    <location>
        <begin position="117"/>
        <end position="127"/>
    </location>
</feature>
<accession>A0A4U1JK14</accession>
<reference evidence="2 3" key="1">
    <citation type="submission" date="2019-04" db="EMBL/GenBank/DDBJ databases">
        <authorList>
            <person name="Li Y."/>
            <person name="Wang J."/>
        </authorList>
    </citation>
    <scope>NUCLEOTIDE SEQUENCE [LARGE SCALE GENOMIC DNA]</scope>
    <source>
        <strain evidence="2 3">DSM 14668</strain>
    </source>
</reference>